<dbReference type="InterPro" id="IPR005479">
    <property type="entry name" value="CPAse_ATP-bd"/>
</dbReference>
<keyword evidence="2" id="KW-0436">Ligase</keyword>
<dbReference type="InterPro" id="IPR016185">
    <property type="entry name" value="PreATP-grasp_dom_sf"/>
</dbReference>
<dbReference type="InterPro" id="IPR011053">
    <property type="entry name" value="Single_hybrid_motif"/>
</dbReference>
<dbReference type="Pfam" id="PF00364">
    <property type="entry name" value="Biotin_lipoyl"/>
    <property type="match status" value="1"/>
</dbReference>
<evidence type="ECO:0000259" key="10">
    <source>
        <dbReference type="PROSITE" id="PS50979"/>
    </source>
</evidence>
<dbReference type="RefSeq" id="WP_013420985.1">
    <property type="nucleotide sequence ID" value="NC_014664.1"/>
</dbReference>
<evidence type="ECO:0000256" key="5">
    <source>
        <dbReference type="ARBA" id="ARBA00022946"/>
    </source>
</evidence>
<dbReference type="GO" id="GO:0016874">
    <property type="term" value="F:ligase activity"/>
    <property type="evidence" value="ECO:0007669"/>
    <property type="project" value="UniProtKB-KW"/>
</dbReference>
<dbReference type="InterPro" id="IPR001882">
    <property type="entry name" value="Biotin_BS"/>
</dbReference>
<protein>
    <submittedName>
        <fullName evidence="11">Carbamoyl-phosphate synthase L chain ATP-binding protein</fullName>
    </submittedName>
</protein>
<dbReference type="InterPro" id="IPR000089">
    <property type="entry name" value="Biotin_lipoyl"/>
</dbReference>
<gene>
    <name evidence="11" type="ordered locus">Rvan_3447</name>
</gene>
<dbReference type="PANTHER" id="PTHR18866">
    <property type="entry name" value="CARBOXYLASE:PYRUVATE/ACETYL-COA/PROPIONYL-COA CARBOXYLASE"/>
    <property type="match status" value="1"/>
</dbReference>
<proteinExistence type="predicted"/>
<dbReference type="SUPFAM" id="SSF51246">
    <property type="entry name" value="Rudiment single hybrid motif"/>
    <property type="match status" value="1"/>
</dbReference>
<dbReference type="PROSITE" id="PS50979">
    <property type="entry name" value="BC"/>
    <property type="match status" value="1"/>
</dbReference>
<evidence type="ECO:0000256" key="7">
    <source>
        <dbReference type="PROSITE-ProRule" id="PRU00409"/>
    </source>
</evidence>
<dbReference type="SMART" id="SM00878">
    <property type="entry name" value="Biotin_carb_C"/>
    <property type="match status" value="1"/>
</dbReference>
<dbReference type="PROSITE" id="PS50968">
    <property type="entry name" value="BIOTINYL_LIPOYL"/>
    <property type="match status" value="1"/>
</dbReference>
<dbReference type="Pfam" id="PF00289">
    <property type="entry name" value="Biotin_carb_N"/>
    <property type="match status" value="1"/>
</dbReference>
<dbReference type="EMBL" id="CP002292">
    <property type="protein sequence ID" value="ADP72627.1"/>
    <property type="molecule type" value="Genomic_DNA"/>
</dbReference>
<dbReference type="InterPro" id="IPR011761">
    <property type="entry name" value="ATP-grasp"/>
</dbReference>
<dbReference type="PROSITE" id="PS50975">
    <property type="entry name" value="ATP_GRASP"/>
    <property type="match status" value="1"/>
</dbReference>
<dbReference type="KEGG" id="rva:Rvan_3447"/>
<evidence type="ECO:0000256" key="3">
    <source>
        <dbReference type="ARBA" id="ARBA00022741"/>
    </source>
</evidence>
<name>E3I3H9_RHOVT</name>
<dbReference type="InterPro" id="IPR050856">
    <property type="entry name" value="Biotin_carboxylase_complex"/>
</dbReference>
<feature type="domain" description="ATP-grasp" evidence="9">
    <location>
        <begin position="124"/>
        <end position="321"/>
    </location>
</feature>
<dbReference type="SUPFAM" id="SSF51230">
    <property type="entry name" value="Single hybrid motif"/>
    <property type="match status" value="1"/>
</dbReference>
<evidence type="ECO:0000256" key="2">
    <source>
        <dbReference type="ARBA" id="ARBA00022598"/>
    </source>
</evidence>
<dbReference type="InterPro" id="IPR005482">
    <property type="entry name" value="Biotin_COase_C"/>
</dbReference>
<dbReference type="FunFam" id="3.40.50.20:FF:000010">
    <property type="entry name" value="Propionyl-CoA carboxylase subunit alpha"/>
    <property type="match status" value="1"/>
</dbReference>
<evidence type="ECO:0000259" key="9">
    <source>
        <dbReference type="PROSITE" id="PS50975"/>
    </source>
</evidence>
<evidence type="ECO:0000256" key="1">
    <source>
        <dbReference type="ARBA" id="ARBA00001953"/>
    </source>
</evidence>
<dbReference type="STRING" id="648757.Rvan_3447"/>
<reference evidence="12" key="1">
    <citation type="journal article" date="2011" name="J. Bacteriol.">
        <title>Genome sequences of eight morphologically diverse alphaproteobacteria.</title>
        <authorList>
            <consortium name="US DOE Joint Genome Institute"/>
            <person name="Brown P.J."/>
            <person name="Kysela D.T."/>
            <person name="Buechlein A."/>
            <person name="Hemmerich C."/>
            <person name="Brun Y.V."/>
        </authorList>
    </citation>
    <scope>NUCLEOTIDE SEQUENCE [LARGE SCALE GENOMIC DNA]</scope>
    <source>
        <strain evidence="12">ATCC 17100 / ATH 3.1.1 / DSM 162 / LMG 4299</strain>
    </source>
</reference>
<dbReference type="FunFam" id="3.30.1490.20:FF:000003">
    <property type="entry name" value="acetyl-CoA carboxylase isoform X1"/>
    <property type="match status" value="1"/>
</dbReference>
<evidence type="ECO:0000256" key="4">
    <source>
        <dbReference type="ARBA" id="ARBA00022840"/>
    </source>
</evidence>
<dbReference type="PROSITE" id="PS00867">
    <property type="entry name" value="CPSASE_2"/>
    <property type="match status" value="1"/>
</dbReference>
<dbReference type="Proteomes" id="UP000001399">
    <property type="component" value="Chromosome"/>
</dbReference>
<dbReference type="InterPro" id="IPR011054">
    <property type="entry name" value="Rudment_hybrid_motif"/>
</dbReference>
<dbReference type="FunFam" id="2.40.50.100:FF:000003">
    <property type="entry name" value="Acetyl-CoA carboxylase biotin carboxyl carrier protein"/>
    <property type="match status" value="1"/>
</dbReference>
<organism evidence="11 12">
    <name type="scientific">Rhodomicrobium vannielii (strain ATCC 17100 / DSM 162 / LMG 4299 / NCIMB 10020 / ATH 3.1.1)</name>
    <dbReference type="NCBI Taxonomy" id="648757"/>
    <lineage>
        <taxon>Bacteria</taxon>
        <taxon>Pseudomonadati</taxon>
        <taxon>Pseudomonadota</taxon>
        <taxon>Alphaproteobacteria</taxon>
        <taxon>Hyphomicrobiales</taxon>
        <taxon>Hyphomicrobiaceae</taxon>
        <taxon>Rhodomicrobium</taxon>
    </lineage>
</organism>
<evidence type="ECO:0000259" key="8">
    <source>
        <dbReference type="PROSITE" id="PS50968"/>
    </source>
</evidence>
<dbReference type="HOGENOM" id="CLU_000395_3_1_5"/>
<accession>E3I3H9</accession>
<dbReference type="PROSITE" id="PS00188">
    <property type="entry name" value="BIOTIN"/>
    <property type="match status" value="1"/>
</dbReference>
<keyword evidence="6" id="KW-0092">Biotin</keyword>
<dbReference type="eggNOG" id="COG4770">
    <property type="taxonomic scope" value="Bacteria"/>
</dbReference>
<dbReference type="Gene3D" id="2.40.50.100">
    <property type="match status" value="1"/>
</dbReference>
<dbReference type="FunFam" id="3.30.470.20:FF:000028">
    <property type="entry name" value="Methylcrotonoyl-CoA carboxylase subunit alpha, mitochondrial"/>
    <property type="match status" value="1"/>
</dbReference>
<dbReference type="GO" id="GO:0005524">
    <property type="term" value="F:ATP binding"/>
    <property type="evidence" value="ECO:0007669"/>
    <property type="project" value="UniProtKB-UniRule"/>
</dbReference>
<comment type="cofactor">
    <cofactor evidence="1">
        <name>biotin</name>
        <dbReference type="ChEBI" id="CHEBI:57586"/>
    </cofactor>
</comment>
<feature type="domain" description="Biotin carboxylation" evidence="10">
    <location>
        <begin position="5"/>
        <end position="450"/>
    </location>
</feature>
<dbReference type="GO" id="GO:0046872">
    <property type="term" value="F:metal ion binding"/>
    <property type="evidence" value="ECO:0007669"/>
    <property type="project" value="InterPro"/>
</dbReference>
<dbReference type="SUPFAM" id="SSF56059">
    <property type="entry name" value="Glutathione synthetase ATP-binding domain-like"/>
    <property type="match status" value="1"/>
</dbReference>
<dbReference type="Pfam" id="PF02785">
    <property type="entry name" value="Biotin_carb_C"/>
    <property type="match status" value="1"/>
</dbReference>
<dbReference type="PANTHER" id="PTHR18866:SF33">
    <property type="entry name" value="METHYLCROTONOYL-COA CARBOXYLASE SUBUNIT ALPHA, MITOCHONDRIAL-RELATED"/>
    <property type="match status" value="1"/>
</dbReference>
<evidence type="ECO:0000313" key="11">
    <source>
        <dbReference type="EMBL" id="ADP72627.1"/>
    </source>
</evidence>
<dbReference type="CDD" id="cd06850">
    <property type="entry name" value="biotinyl_domain"/>
    <property type="match status" value="1"/>
</dbReference>
<sequence length="663" mass="70583">MTARRFRKLLIANRGEIACRIVRTARAMGYRTVAVFSDADADAMHTRAADEAVRIGPSPPRESYLDIARILDAAKKTGADAIHPGYGFLAENADFAEACEAAGLVFVGPPARVIRAMGDKAAAKAIAEAAGLPCVPGYRGEDQADARLTAEAAAIGFPLLVKAVAGGGGRGIRAVHAAAELPDALAAAQREAKAAFGDDRLMLERLIERPRHLEVQIFGDDHGNVVHLFERDCSTQRRRQKIIEEAPSPVLTPAHRERLTGYAVALAQAAGYRNAGTVEFIADADLTFYFLEMNTRLQVEHPVTEMVVGVDLVDWQLRVAAGEPLPLRQDEIAMRGHAIEARLCAEDPYDGFRPQAGTVIHFAPQERGGIRFDTGVETGSEVSPWYDSMVAKAIAGGRDRLEATRRLASALEDAPLLGLATNREFLVALLRGEAFDRAEIATTTLDDWAQTAAHDAASPFARPRPSPTDWALAAALSAERGGGAGEWFWSGSAFDFSLDLTCGGETKRLTYTRRRSGPLAVAVDGERIEIALIENAPPRIVFEADGVRRRAAAAWQGATLHLAVDDAAFAFAEPDHAHADDAADGARIAAPVAGLLVKVLAEPGQAVAAGDTLAIIEAMKMETRVTALASGRIAAVHATAGAQVASGALLFEIETEDAPADVR</sequence>
<dbReference type="AlphaFoldDB" id="E3I3H9"/>
<keyword evidence="4 7" id="KW-0067">ATP-binding</keyword>
<dbReference type="InterPro" id="IPR011764">
    <property type="entry name" value="Biotin_carboxylation_dom"/>
</dbReference>
<dbReference type="InterPro" id="IPR005481">
    <property type="entry name" value="BC-like_N"/>
</dbReference>
<dbReference type="OrthoDB" id="9763189at2"/>
<evidence type="ECO:0000256" key="6">
    <source>
        <dbReference type="ARBA" id="ARBA00023267"/>
    </source>
</evidence>
<dbReference type="SUPFAM" id="SSF52440">
    <property type="entry name" value="PreATP-grasp domain"/>
    <property type="match status" value="1"/>
</dbReference>
<keyword evidence="5" id="KW-0809">Transit peptide</keyword>
<keyword evidence="3 7" id="KW-0547">Nucleotide-binding</keyword>
<dbReference type="Gene3D" id="3.30.470.20">
    <property type="entry name" value="ATP-grasp fold, B domain"/>
    <property type="match status" value="1"/>
</dbReference>
<keyword evidence="12" id="KW-1185">Reference proteome</keyword>
<dbReference type="Pfam" id="PF02786">
    <property type="entry name" value="CPSase_L_D2"/>
    <property type="match status" value="1"/>
</dbReference>
<evidence type="ECO:0000313" key="12">
    <source>
        <dbReference type="Proteomes" id="UP000001399"/>
    </source>
</evidence>
<feature type="domain" description="Lipoyl-binding" evidence="8">
    <location>
        <begin position="576"/>
        <end position="654"/>
    </location>
</feature>